<dbReference type="EMBL" id="AOGT01000415">
    <property type="protein sequence ID" value="EMG50005.1"/>
    <property type="molecule type" value="Genomic_DNA"/>
</dbReference>
<dbReference type="STRING" id="1245528.M3K405"/>
<name>M3K405_CANMX</name>
<dbReference type="HOGENOM" id="CLU_434755_0_0_1"/>
<evidence type="ECO:0000313" key="4">
    <source>
        <dbReference type="Proteomes" id="UP000011777"/>
    </source>
</evidence>
<dbReference type="OrthoDB" id="185373at2759"/>
<feature type="region of interest" description="Disordered" evidence="2">
    <location>
        <begin position="25"/>
        <end position="45"/>
    </location>
</feature>
<dbReference type="OMA" id="SFEQYIY"/>
<feature type="non-terminal residue" evidence="3">
    <location>
        <position position="1"/>
    </location>
</feature>
<evidence type="ECO:0000256" key="1">
    <source>
        <dbReference type="SAM" id="Coils"/>
    </source>
</evidence>
<keyword evidence="4" id="KW-1185">Reference proteome</keyword>
<reference evidence="3 4" key="1">
    <citation type="submission" date="2013-02" db="EMBL/GenBank/DDBJ databases">
        <title>Genome sequence of Candida maltosa Xu316, a potential industrial strain for xylitol and ethanol production.</title>
        <authorList>
            <person name="Yu J."/>
            <person name="Wang Q."/>
            <person name="Geng X."/>
            <person name="Bao W."/>
            <person name="He P."/>
            <person name="Cai J."/>
        </authorList>
    </citation>
    <scope>NUCLEOTIDE SEQUENCE [LARGE SCALE GENOMIC DNA]</scope>
    <source>
        <strain evidence="4">Xu316</strain>
    </source>
</reference>
<evidence type="ECO:0000313" key="3">
    <source>
        <dbReference type="EMBL" id="EMG50005.1"/>
    </source>
</evidence>
<dbReference type="AlphaFoldDB" id="M3K405"/>
<feature type="coiled-coil region" evidence="1">
    <location>
        <begin position="522"/>
        <end position="549"/>
    </location>
</feature>
<gene>
    <name evidence="3" type="ORF">G210_5001</name>
</gene>
<evidence type="ECO:0000256" key="2">
    <source>
        <dbReference type="SAM" id="MobiDB-lite"/>
    </source>
</evidence>
<keyword evidence="1" id="KW-0175">Coiled coil</keyword>
<dbReference type="eggNOG" id="ENOG502QVB0">
    <property type="taxonomic scope" value="Eukaryota"/>
</dbReference>
<organism evidence="3 4">
    <name type="scientific">Candida maltosa (strain Xu316)</name>
    <name type="common">Yeast</name>
    <dbReference type="NCBI Taxonomy" id="1245528"/>
    <lineage>
        <taxon>Eukaryota</taxon>
        <taxon>Fungi</taxon>
        <taxon>Dikarya</taxon>
        <taxon>Ascomycota</taxon>
        <taxon>Saccharomycotina</taxon>
        <taxon>Pichiomycetes</taxon>
        <taxon>Debaryomycetaceae</taxon>
        <taxon>Candida/Lodderomyces clade</taxon>
        <taxon>Candida</taxon>
    </lineage>
</organism>
<protein>
    <submittedName>
        <fullName evidence="3">Uncharacterized protein</fullName>
    </submittedName>
</protein>
<dbReference type="Proteomes" id="UP000011777">
    <property type="component" value="Unassembled WGS sequence"/>
</dbReference>
<sequence length="634" mass="75549">MNSIKDTISRIGKSIRQVDTGRIINNHNNTNNHSIRRTDTKTRRRKKKDIEIIHSRDHKEYIPNERLRECKAQYTDFQRKLFQDFLKPLDIPNLKTFNSQKEPYDYETAERKLAKKTSKNPQDILDIFIEDRYQFNSLIKYLLDITPSHLKNLDYNNTLEIQRILTQEETEQSTKQHNSVDSIRHHTFTELPSMPSPLTKQSFEQYIYELTHRTHHYKNSSSLQSGIIPHILLHTHKLTNDEYKDYRSTTTFNYLIKYFGYQKKQSLFARELLLVMNKEGHVPNIDTINLLLSELKNHARSRSTTSTYVLAMKYLRLSEGLGVRVNLQTWNKIYDIINNDYIKEIYLGVVQEHGIPISRNLLLRIIDDFAENVKNTGEIVYFIEHDLGYLDWRMDKLVNGKMIYYMSRYDGVSYNEVDITNEYDLKHWLLGISRNERILKNKAMMMLRGLLNKSFPITELIPIYTLVIDELIIEFPDIRHLQKLNFLIRGLIYEATMELNLPIEIINYQNRNSIPENYKIIARNSHNRLIELQARIEFINQNISKTEKLPWELFTSDGESIKEWENIRDKVKEEGYEYFETFQENSIIPKEEISKIMNHIVKRGSSSRNRERLEKINQGFDDYTMNRMKDRKLI</sequence>
<comment type="caution">
    <text evidence="3">The sequence shown here is derived from an EMBL/GenBank/DDBJ whole genome shotgun (WGS) entry which is preliminary data.</text>
</comment>
<proteinExistence type="predicted"/>
<accession>M3K405</accession>